<keyword evidence="4 18" id="KW-0813">Transport</keyword>
<evidence type="ECO:0000256" key="3">
    <source>
        <dbReference type="ARBA" id="ARBA00006796"/>
    </source>
</evidence>
<evidence type="ECO:0000256" key="9">
    <source>
        <dbReference type="ARBA" id="ARBA00022946"/>
    </source>
</evidence>
<evidence type="ECO:0000313" key="21">
    <source>
        <dbReference type="EMBL" id="KAK3245465.1"/>
    </source>
</evidence>
<evidence type="ECO:0000256" key="12">
    <source>
        <dbReference type="ARBA" id="ARBA00023004"/>
    </source>
</evidence>
<evidence type="ECO:0000256" key="11">
    <source>
        <dbReference type="ARBA" id="ARBA00023002"/>
    </source>
</evidence>
<accession>A0AAE0C0W0</accession>
<keyword evidence="12 18" id="KW-0408">Iron</keyword>
<feature type="domain" description="ETF-QO/FixX C-terminal" evidence="19">
    <location>
        <begin position="229"/>
        <end position="332"/>
    </location>
</feature>
<evidence type="ECO:0000256" key="18">
    <source>
        <dbReference type="RuleBase" id="RU366068"/>
    </source>
</evidence>
<gene>
    <name evidence="21" type="ORF">CYMTET_44966</name>
</gene>
<dbReference type="EC" id="1.5.5.1" evidence="18"/>
<comment type="cofactor">
    <cofactor evidence="1 18">
        <name>FAD</name>
        <dbReference type="ChEBI" id="CHEBI:57692"/>
    </cofactor>
</comment>
<keyword evidence="9" id="KW-0809">Transit peptide</keyword>
<evidence type="ECO:0000259" key="19">
    <source>
        <dbReference type="Pfam" id="PF05187"/>
    </source>
</evidence>
<evidence type="ECO:0000256" key="8">
    <source>
        <dbReference type="ARBA" id="ARBA00022827"/>
    </source>
</evidence>
<evidence type="ECO:0000256" key="17">
    <source>
        <dbReference type="ARBA" id="ARBA00052682"/>
    </source>
</evidence>
<keyword evidence="22" id="KW-1185">Reference proteome</keyword>
<dbReference type="InterPro" id="IPR049398">
    <property type="entry name" value="ETF-QO/FixC_UQ-bd"/>
</dbReference>
<dbReference type="EMBL" id="LGRX02030615">
    <property type="protein sequence ID" value="KAK3245465.1"/>
    <property type="molecule type" value="Genomic_DNA"/>
</dbReference>
<keyword evidence="11 18" id="KW-0560">Oxidoreductase</keyword>
<organism evidence="21 22">
    <name type="scientific">Cymbomonas tetramitiformis</name>
    <dbReference type="NCBI Taxonomy" id="36881"/>
    <lineage>
        <taxon>Eukaryota</taxon>
        <taxon>Viridiplantae</taxon>
        <taxon>Chlorophyta</taxon>
        <taxon>Pyramimonadophyceae</taxon>
        <taxon>Pyramimonadales</taxon>
        <taxon>Pyramimonadaceae</taxon>
        <taxon>Cymbomonas</taxon>
    </lineage>
</organism>
<proteinExistence type="inferred from homology"/>
<dbReference type="Pfam" id="PF05187">
    <property type="entry name" value="Fer4_ETF_QO"/>
    <property type="match status" value="1"/>
</dbReference>
<dbReference type="InterPro" id="IPR040156">
    <property type="entry name" value="ETF-QO"/>
</dbReference>
<evidence type="ECO:0000256" key="2">
    <source>
        <dbReference type="ARBA" id="ARBA00004273"/>
    </source>
</evidence>
<comment type="catalytic activity">
    <reaction evidence="17 18">
        <text>a ubiquinone + reduced [electron-transfer flavoprotein] = a ubiquinol + oxidized [electron-transfer flavoprotein] + H(+)</text>
        <dbReference type="Rhea" id="RHEA:24052"/>
        <dbReference type="Rhea" id="RHEA-COMP:9565"/>
        <dbReference type="Rhea" id="RHEA-COMP:9566"/>
        <dbReference type="Rhea" id="RHEA-COMP:10685"/>
        <dbReference type="Rhea" id="RHEA-COMP:10686"/>
        <dbReference type="ChEBI" id="CHEBI:15378"/>
        <dbReference type="ChEBI" id="CHEBI:16389"/>
        <dbReference type="ChEBI" id="CHEBI:17976"/>
        <dbReference type="ChEBI" id="CHEBI:57692"/>
        <dbReference type="ChEBI" id="CHEBI:58307"/>
        <dbReference type="EC" id="1.5.5.1"/>
    </reaction>
</comment>
<comment type="similarity">
    <text evidence="3">Belongs to the ETF-QO/FixC family.</text>
</comment>
<dbReference type="GO" id="GO:0005743">
    <property type="term" value="C:mitochondrial inner membrane"/>
    <property type="evidence" value="ECO:0007669"/>
    <property type="project" value="UniProtKB-SubCell"/>
</dbReference>
<feature type="non-terminal residue" evidence="21">
    <location>
        <position position="1"/>
    </location>
</feature>
<dbReference type="InterPro" id="IPR007859">
    <property type="entry name" value="ETF-QO/FixX_C"/>
</dbReference>
<dbReference type="GO" id="GO:0051539">
    <property type="term" value="F:4 iron, 4 sulfur cluster binding"/>
    <property type="evidence" value="ECO:0007669"/>
    <property type="project" value="UniProtKB-UniRule"/>
</dbReference>
<evidence type="ECO:0000256" key="5">
    <source>
        <dbReference type="ARBA" id="ARBA00022630"/>
    </source>
</evidence>
<dbReference type="InterPro" id="IPR036188">
    <property type="entry name" value="FAD/NAD-bd_sf"/>
</dbReference>
<keyword evidence="13 18" id="KW-0411">Iron-sulfur</keyword>
<dbReference type="SUPFAM" id="SSF51905">
    <property type="entry name" value="FAD/NAD(P)-binding domain"/>
    <property type="match status" value="1"/>
</dbReference>
<evidence type="ECO:0000256" key="13">
    <source>
        <dbReference type="ARBA" id="ARBA00023014"/>
    </source>
</evidence>
<keyword evidence="16" id="KW-0472">Membrane</keyword>
<evidence type="ECO:0000256" key="14">
    <source>
        <dbReference type="ARBA" id="ARBA00023075"/>
    </source>
</evidence>
<name>A0AAE0C0W0_9CHLO</name>
<evidence type="ECO:0000256" key="7">
    <source>
        <dbReference type="ARBA" id="ARBA00022792"/>
    </source>
</evidence>
<dbReference type="GO" id="GO:0046872">
    <property type="term" value="F:metal ion binding"/>
    <property type="evidence" value="ECO:0007669"/>
    <property type="project" value="UniProtKB-KW"/>
</dbReference>
<dbReference type="SUPFAM" id="SSF54373">
    <property type="entry name" value="FAD-linked reductases, C-terminal domain"/>
    <property type="match status" value="1"/>
</dbReference>
<evidence type="ECO:0000313" key="22">
    <source>
        <dbReference type="Proteomes" id="UP001190700"/>
    </source>
</evidence>
<reference evidence="21 22" key="1">
    <citation type="journal article" date="2015" name="Genome Biol. Evol.">
        <title>Comparative Genomics of a Bacterivorous Green Alga Reveals Evolutionary Causalities and Consequences of Phago-Mixotrophic Mode of Nutrition.</title>
        <authorList>
            <person name="Burns J.A."/>
            <person name="Paasch A."/>
            <person name="Narechania A."/>
            <person name="Kim E."/>
        </authorList>
    </citation>
    <scope>NUCLEOTIDE SEQUENCE [LARGE SCALE GENOMIC DNA]</scope>
    <source>
        <strain evidence="21 22">PLY_AMNH</strain>
    </source>
</reference>
<dbReference type="Proteomes" id="UP001190700">
    <property type="component" value="Unassembled WGS sequence"/>
</dbReference>
<evidence type="ECO:0000256" key="15">
    <source>
        <dbReference type="ARBA" id="ARBA00023128"/>
    </source>
</evidence>
<dbReference type="SUPFAM" id="SSF54862">
    <property type="entry name" value="4Fe-4S ferredoxins"/>
    <property type="match status" value="1"/>
</dbReference>
<dbReference type="Gene3D" id="3.30.9.90">
    <property type="match status" value="1"/>
</dbReference>
<comment type="subcellular location">
    <subcellularLocation>
        <location evidence="2">Mitochondrion inner membrane</location>
    </subcellularLocation>
</comment>
<keyword evidence="10 18" id="KW-0249">Electron transport</keyword>
<keyword evidence="14 18" id="KW-0830">Ubiquinone</keyword>
<keyword evidence="7" id="KW-0999">Mitochondrion inner membrane</keyword>
<feature type="domain" description="ETF-QO/FixC ubiquinone-binding" evidence="20">
    <location>
        <begin position="1"/>
        <end position="84"/>
    </location>
</feature>
<evidence type="ECO:0000256" key="16">
    <source>
        <dbReference type="ARBA" id="ARBA00023136"/>
    </source>
</evidence>
<comment type="function">
    <text evidence="18">Accepts electrons from ETF and reduces ubiquinone.</text>
</comment>
<evidence type="ECO:0000256" key="6">
    <source>
        <dbReference type="ARBA" id="ARBA00022723"/>
    </source>
</evidence>
<dbReference type="AlphaFoldDB" id="A0AAE0C0W0"/>
<dbReference type="GO" id="GO:0004174">
    <property type="term" value="F:electron-transferring-flavoprotein dehydrogenase activity"/>
    <property type="evidence" value="ECO:0007669"/>
    <property type="project" value="UniProtKB-UniRule"/>
</dbReference>
<evidence type="ECO:0000256" key="1">
    <source>
        <dbReference type="ARBA" id="ARBA00001974"/>
    </source>
</evidence>
<evidence type="ECO:0000256" key="4">
    <source>
        <dbReference type="ARBA" id="ARBA00022448"/>
    </source>
</evidence>
<keyword evidence="8 18" id="KW-0274">FAD</keyword>
<keyword evidence="5 18" id="KW-0285">Flavoprotein</keyword>
<keyword evidence="15" id="KW-0496">Mitochondrion</keyword>
<dbReference type="Pfam" id="PF21162">
    <property type="entry name" value="ETFQO_UQ-bd"/>
    <property type="match status" value="1"/>
</dbReference>
<evidence type="ECO:0000259" key="20">
    <source>
        <dbReference type="Pfam" id="PF21162"/>
    </source>
</evidence>
<dbReference type="PANTHER" id="PTHR10617">
    <property type="entry name" value="ELECTRON TRANSFER FLAVOPROTEIN-UBIQUINONE OXIDOREDUCTASE"/>
    <property type="match status" value="1"/>
</dbReference>
<evidence type="ECO:0000256" key="10">
    <source>
        <dbReference type="ARBA" id="ARBA00022982"/>
    </source>
</evidence>
<sequence>VEPEKHKEGHVWHSIGYPMDFQTYGGSFLYHMEENKVCIGYVVALDYENPHMNIYQEFQKFKQHPAVRPLLEGGECLQYGARTLNEGGLQSMPKLDFPGGVLVGCAAGMLNVPKIKGSHTALKSGMLAGEAVFNAMTACEEEEQGSEPLDLSGYPEALKASWIHDELYKARNIRPGFHGGLLPGLINAGVDTYLFRGNAPWTLRHKRADHESLKPASECPEIEYPKPDGKISFDINTSVYRSGTNHDHDQPAHLRLRDESVPMKINYAEYKGPEGRFCPARVYEYVEDEETKEMKLTINAQNCLHCKACDIKDPTQNINWTVPEGGGGPAYSMM</sequence>
<dbReference type="Gene3D" id="3.30.70.20">
    <property type="match status" value="1"/>
</dbReference>
<dbReference type="FunFam" id="3.30.70.20:FF:000015">
    <property type="entry name" value="Electron transfer flavoprotein-ubiquinone oxidoreductase"/>
    <property type="match status" value="1"/>
</dbReference>
<dbReference type="PANTHER" id="PTHR10617:SF107">
    <property type="entry name" value="ELECTRON TRANSFER FLAVOPROTEIN-UBIQUINONE OXIDOREDUCTASE, MITOCHONDRIAL"/>
    <property type="match status" value="1"/>
</dbReference>
<protein>
    <recommendedName>
        <fullName evidence="18">Electron transfer flavoprotein-ubiquinone oxidoreductase</fullName>
        <shortName evidence="18">ETF-QO</shortName>
        <ecNumber evidence="18">1.5.5.1</ecNumber>
    </recommendedName>
</protein>
<keyword evidence="6 18" id="KW-0479">Metal-binding</keyword>
<dbReference type="Gene3D" id="3.50.50.60">
    <property type="entry name" value="FAD/NAD(P)-binding domain"/>
    <property type="match status" value="1"/>
</dbReference>
<comment type="caution">
    <text evidence="21">The sequence shown here is derived from an EMBL/GenBank/DDBJ whole genome shotgun (WGS) entry which is preliminary data.</text>
</comment>
<comment type="cofactor">
    <cofactor evidence="18">
        <name>[4Fe-4S] cluster</name>
        <dbReference type="ChEBI" id="CHEBI:49883"/>
    </cofactor>
    <text evidence="18">Binds 1 [4Fe-4S] cluster.</text>
</comment>